<accession>A0ABU1WH19</accession>
<comment type="caution">
    <text evidence="2">The sequence shown here is derived from an EMBL/GenBank/DDBJ whole genome shotgun (WGS) entry which is preliminary data.</text>
</comment>
<keyword evidence="3" id="KW-1185">Reference proteome</keyword>
<gene>
    <name evidence="2" type="ORF">J2W49_000486</name>
</gene>
<dbReference type="PANTHER" id="PTHR35585:SF1">
    <property type="entry name" value="HHE DOMAIN PROTEIN (AFU_ORTHOLOGUE AFUA_4G00730)"/>
    <property type="match status" value="1"/>
</dbReference>
<dbReference type="Pfam" id="PF01814">
    <property type="entry name" value="Hemerythrin"/>
    <property type="match status" value="1"/>
</dbReference>
<evidence type="ECO:0000259" key="1">
    <source>
        <dbReference type="Pfam" id="PF01814"/>
    </source>
</evidence>
<dbReference type="InterPro" id="IPR012312">
    <property type="entry name" value="Hemerythrin-like"/>
</dbReference>
<proteinExistence type="predicted"/>
<name>A0ABU1WH19_9BURK</name>
<dbReference type="PANTHER" id="PTHR35585">
    <property type="entry name" value="HHE DOMAIN PROTEIN (AFU_ORTHOLOGUE AFUA_4G00730)"/>
    <property type="match status" value="1"/>
</dbReference>
<dbReference type="EMBL" id="JAVDWU010000001">
    <property type="protein sequence ID" value="MDR7148558.1"/>
    <property type="molecule type" value="Genomic_DNA"/>
</dbReference>
<protein>
    <recommendedName>
        <fullName evidence="1">Hemerythrin-like domain-containing protein</fullName>
    </recommendedName>
</protein>
<evidence type="ECO:0000313" key="3">
    <source>
        <dbReference type="Proteomes" id="UP001265700"/>
    </source>
</evidence>
<sequence length="168" mass="19055">MRCISVVRLRDGLDQLHGEHRSIRQLLRAFERVRLLGAGGYDEKAAIVDSLCDTLTLHARIEEEIFYPVVRSVLRGNSEATSAFCDHERLLELIASLDELEPDHPDYDRLVRIIGDCVLPSMEQEQEVLFEAVRSAGLDTLALGQRMALYRKTHRRDLTVLGLPESMA</sequence>
<organism evidence="2 3">
    <name type="scientific">Hydrogenophaga palleronii</name>
    <dbReference type="NCBI Taxonomy" id="65655"/>
    <lineage>
        <taxon>Bacteria</taxon>
        <taxon>Pseudomonadati</taxon>
        <taxon>Pseudomonadota</taxon>
        <taxon>Betaproteobacteria</taxon>
        <taxon>Burkholderiales</taxon>
        <taxon>Comamonadaceae</taxon>
        <taxon>Hydrogenophaga</taxon>
    </lineage>
</organism>
<evidence type="ECO:0000313" key="2">
    <source>
        <dbReference type="EMBL" id="MDR7148558.1"/>
    </source>
</evidence>
<feature type="domain" description="Hemerythrin-like" evidence="1">
    <location>
        <begin position="12"/>
        <end position="132"/>
    </location>
</feature>
<dbReference type="RefSeq" id="WP_310311268.1">
    <property type="nucleotide sequence ID" value="NZ_JAVDWU010000001.1"/>
</dbReference>
<reference evidence="2 3" key="1">
    <citation type="submission" date="2023-07" db="EMBL/GenBank/DDBJ databases">
        <title>Sorghum-associated microbial communities from plants grown in Nebraska, USA.</title>
        <authorList>
            <person name="Schachtman D."/>
        </authorList>
    </citation>
    <scope>NUCLEOTIDE SEQUENCE [LARGE SCALE GENOMIC DNA]</scope>
    <source>
        <strain evidence="2 3">4249</strain>
    </source>
</reference>
<dbReference type="Proteomes" id="UP001265700">
    <property type="component" value="Unassembled WGS sequence"/>
</dbReference>
<dbReference type="Gene3D" id="1.20.120.520">
    <property type="entry name" value="nmb1532 protein domain like"/>
    <property type="match status" value="1"/>
</dbReference>